<dbReference type="AlphaFoldDB" id="A0A150MCW4"/>
<dbReference type="EMBL" id="LQYT01000010">
    <property type="protein sequence ID" value="KYD22447.1"/>
    <property type="molecule type" value="Genomic_DNA"/>
</dbReference>
<organism evidence="2 3">
    <name type="scientific">Caldibacillus debilis</name>
    <dbReference type="NCBI Taxonomy" id="301148"/>
    <lineage>
        <taxon>Bacteria</taxon>
        <taxon>Bacillati</taxon>
        <taxon>Bacillota</taxon>
        <taxon>Bacilli</taxon>
        <taxon>Bacillales</taxon>
        <taxon>Bacillaceae</taxon>
        <taxon>Caldibacillus</taxon>
    </lineage>
</organism>
<proteinExistence type="predicted"/>
<dbReference type="STRING" id="301148.B4135_1237"/>
<feature type="region of interest" description="Disordered" evidence="1">
    <location>
        <begin position="33"/>
        <end position="62"/>
    </location>
</feature>
<protein>
    <submittedName>
        <fullName evidence="2">Uncharacterized protein</fullName>
    </submittedName>
</protein>
<accession>A0A150MCW4</accession>
<evidence type="ECO:0000313" key="2">
    <source>
        <dbReference type="EMBL" id="KYD22447.1"/>
    </source>
</evidence>
<reference evidence="2 3" key="1">
    <citation type="submission" date="2016-01" db="EMBL/GenBank/DDBJ databases">
        <title>Draft Genome Sequences of Seven Thermophilic Sporeformers Isolated from Foods.</title>
        <authorList>
            <person name="Berendsen E.M."/>
            <person name="Wells-Bennik M.H."/>
            <person name="Krawcyk A.O."/>
            <person name="De Jong A."/>
            <person name="Holsappel S."/>
            <person name="Eijlander R.T."/>
            <person name="Kuipers O.P."/>
        </authorList>
    </citation>
    <scope>NUCLEOTIDE SEQUENCE [LARGE SCALE GENOMIC DNA]</scope>
    <source>
        <strain evidence="2 3">B4135</strain>
    </source>
</reference>
<evidence type="ECO:0000256" key="1">
    <source>
        <dbReference type="SAM" id="MobiDB-lite"/>
    </source>
</evidence>
<evidence type="ECO:0000313" key="3">
    <source>
        <dbReference type="Proteomes" id="UP000075683"/>
    </source>
</evidence>
<name>A0A150MCW4_9BACI</name>
<comment type="caution">
    <text evidence="2">The sequence shown here is derived from an EMBL/GenBank/DDBJ whole genome shotgun (WGS) entry which is preliminary data.</text>
</comment>
<gene>
    <name evidence="2" type="ORF">B4135_1237</name>
</gene>
<sequence length="62" mass="6816">MKGCPALAFWRFGRGRQDADAAPARSVLALWDGRRTRPSPDFPEGVPPGRALRTPDFPGHKT</sequence>
<dbReference type="Proteomes" id="UP000075683">
    <property type="component" value="Unassembled WGS sequence"/>
</dbReference>